<comment type="similarity">
    <text evidence="10">In the C-terminal section; belongs to the DAO family.</text>
</comment>
<dbReference type="NCBIfam" id="NF033855">
    <property type="entry name" value="tRNA_MNMC2"/>
    <property type="match status" value="1"/>
</dbReference>
<dbReference type="GO" id="GO:0016645">
    <property type="term" value="F:oxidoreductase activity, acting on the CH-NH group of donors"/>
    <property type="evidence" value="ECO:0007669"/>
    <property type="project" value="InterPro"/>
</dbReference>
<feature type="domain" description="FAD dependent oxidoreductase" evidence="11">
    <location>
        <begin position="264"/>
        <end position="616"/>
    </location>
</feature>
<gene>
    <name evidence="10" type="primary">mnmC</name>
    <name evidence="13" type="ORF">SAMN06297382_0881</name>
</gene>
<dbReference type="InterPro" id="IPR006076">
    <property type="entry name" value="FAD-dep_OxRdtase"/>
</dbReference>
<evidence type="ECO:0000256" key="3">
    <source>
        <dbReference type="ARBA" id="ARBA00022630"/>
    </source>
</evidence>
<dbReference type="GO" id="GO:0004808">
    <property type="term" value="F:tRNA (5-methylaminomethyl-2-thiouridylate)(34)-methyltransferase activity"/>
    <property type="evidence" value="ECO:0007669"/>
    <property type="project" value="UniProtKB-EC"/>
</dbReference>
<comment type="catalytic activity">
    <reaction evidence="10">
        <text>5-aminomethyl-2-thiouridine(34) in tRNA + S-adenosyl-L-methionine = 5-methylaminomethyl-2-thiouridine(34) in tRNA + S-adenosyl-L-homocysteine + H(+)</text>
        <dbReference type="Rhea" id="RHEA:19569"/>
        <dbReference type="Rhea" id="RHEA-COMP:10195"/>
        <dbReference type="Rhea" id="RHEA-COMP:10197"/>
        <dbReference type="ChEBI" id="CHEBI:15378"/>
        <dbReference type="ChEBI" id="CHEBI:57856"/>
        <dbReference type="ChEBI" id="CHEBI:59789"/>
        <dbReference type="ChEBI" id="CHEBI:74454"/>
        <dbReference type="ChEBI" id="CHEBI:74455"/>
        <dbReference type="EC" id="2.1.1.61"/>
    </reaction>
</comment>
<keyword evidence="7 10" id="KW-0274">FAD</keyword>
<comment type="function">
    <text evidence="10">Catalyzes the last two steps in the biosynthesis of 5-methylaminomethyl-2-thiouridine (mnm(5)s(2)U) at the wobble position (U34) in tRNA. Catalyzes the FAD-dependent demodification of cmnm(5)s(2)U34 to nm(5)s(2)U34, followed by the transfer of a methyl group from S-adenosyl-L-methionine to nm(5)s(2)U34, to form mnm(5)s(2)U34.</text>
</comment>
<protein>
    <recommendedName>
        <fullName evidence="10">tRNA 5-methylaminomethyl-2-thiouridine biosynthesis bifunctional protein MnmC</fullName>
        <shortName evidence="10">tRNA mnm(5)s(2)U biosynthesis bifunctional protein</shortName>
    </recommendedName>
    <domain>
        <recommendedName>
            <fullName evidence="10">tRNA (mnm(5)s(2)U34)-methyltransferase</fullName>
            <ecNumber evidence="10">2.1.1.61</ecNumber>
        </recommendedName>
    </domain>
    <domain>
        <recommendedName>
            <fullName evidence="10">FAD-dependent cmnm(5)s(2)U34 oxidoreductase</fullName>
            <ecNumber evidence="10">1.5.-.-</ecNumber>
        </recommendedName>
    </domain>
</protein>
<proteinExistence type="inferred from homology"/>
<dbReference type="Gene3D" id="3.30.9.10">
    <property type="entry name" value="D-Amino Acid Oxidase, subunit A, domain 2"/>
    <property type="match status" value="1"/>
</dbReference>
<comment type="similarity">
    <text evidence="10">In the N-terminal section; belongs to the methyltransferase superfamily. tRNA (mnm(5)s(2)U34)-methyltransferase family.</text>
</comment>
<keyword evidence="5 10" id="KW-0949">S-adenosyl-L-methionine</keyword>
<evidence type="ECO:0000313" key="14">
    <source>
        <dbReference type="Proteomes" id="UP000198346"/>
    </source>
</evidence>
<dbReference type="HAMAP" id="MF_01102">
    <property type="entry name" value="MnmC"/>
    <property type="match status" value="1"/>
</dbReference>
<keyword evidence="9 10" id="KW-0511">Multifunctional enzyme</keyword>
<dbReference type="Pfam" id="PF01266">
    <property type="entry name" value="DAO"/>
    <property type="match status" value="1"/>
</dbReference>
<dbReference type="EMBL" id="FZQA01000001">
    <property type="protein sequence ID" value="SNT68379.1"/>
    <property type="molecule type" value="Genomic_DNA"/>
</dbReference>
<dbReference type="Gene3D" id="3.40.50.150">
    <property type="entry name" value="Vaccinia Virus protein VP39"/>
    <property type="match status" value="1"/>
</dbReference>
<keyword evidence="6 10" id="KW-0819">tRNA processing</keyword>
<evidence type="ECO:0000256" key="2">
    <source>
        <dbReference type="ARBA" id="ARBA00022603"/>
    </source>
</evidence>
<evidence type="ECO:0000256" key="9">
    <source>
        <dbReference type="ARBA" id="ARBA00023268"/>
    </source>
</evidence>
<dbReference type="EC" id="1.5.-.-" evidence="10"/>
<evidence type="ECO:0000259" key="12">
    <source>
        <dbReference type="Pfam" id="PF05430"/>
    </source>
</evidence>
<dbReference type="RefSeq" id="WP_089411327.1">
    <property type="nucleotide sequence ID" value="NZ_FZQA01000001.1"/>
</dbReference>
<dbReference type="PANTHER" id="PTHR13847:SF283">
    <property type="entry name" value="TRNA 5-METHYLAMINOMETHYL-2-THIOURIDINE BIOSYNTHESIS BIFUNCTIONAL PROTEIN MNMC"/>
    <property type="match status" value="1"/>
</dbReference>
<keyword evidence="1 10" id="KW-0963">Cytoplasm</keyword>
<dbReference type="InterPro" id="IPR023032">
    <property type="entry name" value="tRNA_MAMT_biosynth_bifunc_MnmC"/>
</dbReference>
<dbReference type="NCBIfam" id="TIGR03197">
    <property type="entry name" value="MnmC_Cterm"/>
    <property type="match status" value="1"/>
</dbReference>
<evidence type="ECO:0000256" key="10">
    <source>
        <dbReference type="HAMAP-Rule" id="MF_01102"/>
    </source>
</evidence>
<comment type="subcellular location">
    <subcellularLocation>
        <location evidence="10">Cytoplasm</location>
    </subcellularLocation>
</comment>
<dbReference type="SUPFAM" id="SSF51905">
    <property type="entry name" value="FAD/NAD(P)-binding domain"/>
    <property type="match status" value="1"/>
</dbReference>
<feature type="region of interest" description="tRNA (mnm(5)s(2)U34)-methyltransferase" evidence="10">
    <location>
        <begin position="1"/>
        <end position="238"/>
    </location>
</feature>
<dbReference type="InterPro" id="IPR029063">
    <property type="entry name" value="SAM-dependent_MTases_sf"/>
</dbReference>
<evidence type="ECO:0000256" key="1">
    <source>
        <dbReference type="ARBA" id="ARBA00022490"/>
    </source>
</evidence>
<evidence type="ECO:0000256" key="4">
    <source>
        <dbReference type="ARBA" id="ARBA00022679"/>
    </source>
</evidence>
<dbReference type="InterPro" id="IPR008471">
    <property type="entry name" value="MnmC-like_methylTransf"/>
</dbReference>
<dbReference type="OrthoDB" id="9786494at2"/>
<dbReference type="InterPro" id="IPR017610">
    <property type="entry name" value="tRNA_S-uridine_synth_MnmC_C"/>
</dbReference>
<evidence type="ECO:0000256" key="7">
    <source>
        <dbReference type="ARBA" id="ARBA00022827"/>
    </source>
</evidence>
<dbReference type="GO" id="GO:0032259">
    <property type="term" value="P:methylation"/>
    <property type="evidence" value="ECO:0007669"/>
    <property type="project" value="UniProtKB-KW"/>
</dbReference>
<name>A0A239PLZ2_9PROT</name>
<organism evidence="13 14">
    <name type="scientific">Amphiplicatus metriothermophilus</name>
    <dbReference type="NCBI Taxonomy" id="1519374"/>
    <lineage>
        <taxon>Bacteria</taxon>
        <taxon>Pseudomonadati</taxon>
        <taxon>Pseudomonadota</taxon>
        <taxon>Alphaproteobacteria</taxon>
        <taxon>Parvularculales</taxon>
        <taxon>Parvularculaceae</taxon>
        <taxon>Amphiplicatus</taxon>
    </lineage>
</organism>
<dbReference type="PANTHER" id="PTHR13847">
    <property type="entry name" value="SARCOSINE DEHYDROGENASE-RELATED"/>
    <property type="match status" value="1"/>
</dbReference>
<evidence type="ECO:0000313" key="13">
    <source>
        <dbReference type="EMBL" id="SNT68379.1"/>
    </source>
</evidence>
<dbReference type="Pfam" id="PF05430">
    <property type="entry name" value="Methyltransf_30"/>
    <property type="match status" value="1"/>
</dbReference>
<keyword evidence="3 10" id="KW-0285">Flavoprotein</keyword>
<dbReference type="NCBIfam" id="NF002481">
    <property type="entry name" value="PRK01747.1-2"/>
    <property type="match status" value="1"/>
</dbReference>
<evidence type="ECO:0000256" key="5">
    <source>
        <dbReference type="ARBA" id="ARBA00022691"/>
    </source>
</evidence>
<feature type="region of interest" description="FAD-dependent cmnm(5)s(2)U34 oxidoreductase" evidence="10">
    <location>
        <begin position="268"/>
        <end position="659"/>
    </location>
</feature>
<accession>A0A239PLZ2</accession>
<dbReference type="InterPro" id="IPR036188">
    <property type="entry name" value="FAD/NAD-bd_sf"/>
</dbReference>
<dbReference type="Gene3D" id="3.50.50.60">
    <property type="entry name" value="FAD/NAD(P)-binding domain"/>
    <property type="match status" value="1"/>
</dbReference>
<comment type="cofactor">
    <cofactor evidence="10">
        <name>FAD</name>
        <dbReference type="ChEBI" id="CHEBI:57692"/>
    </cofactor>
</comment>
<evidence type="ECO:0000259" key="11">
    <source>
        <dbReference type="Pfam" id="PF01266"/>
    </source>
</evidence>
<evidence type="ECO:0000256" key="8">
    <source>
        <dbReference type="ARBA" id="ARBA00023002"/>
    </source>
</evidence>
<dbReference type="InterPro" id="IPR047785">
    <property type="entry name" value="tRNA_MNMC2"/>
</dbReference>
<dbReference type="Proteomes" id="UP000198346">
    <property type="component" value="Unassembled WGS sequence"/>
</dbReference>
<feature type="domain" description="MnmC-like methyltransferase" evidence="12">
    <location>
        <begin position="119"/>
        <end position="236"/>
    </location>
</feature>
<dbReference type="EC" id="2.1.1.61" evidence="10"/>
<keyword evidence="4 10" id="KW-0808">Transferase</keyword>
<keyword evidence="14" id="KW-1185">Reference proteome</keyword>
<dbReference type="GO" id="GO:0005737">
    <property type="term" value="C:cytoplasm"/>
    <property type="evidence" value="ECO:0007669"/>
    <property type="project" value="UniProtKB-SubCell"/>
</dbReference>
<dbReference type="AlphaFoldDB" id="A0A239PLZ2"/>
<dbReference type="GO" id="GO:0002097">
    <property type="term" value="P:tRNA wobble base modification"/>
    <property type="evidence" value="ECO:0007669"/>
    <property type="project" value="UniProtKB-UniRule"/>
</dbReference>
<keyword evidence="2 10" id="KW-0489">Methyltransferase</keyword>
<reference evidence="13 14" key="1">
    <citation type="submission" date="2017-07" db="EMBL/GenBank/DDBJ databases">
        <authorList>
            <person name="Sun Z.S."/>
            <person name="Albrecht U."/>
            <person name="Echele G."/>
            <person name="Lee C.C."/>
        </authorList>
    </citation>
    <scope>NUCLEOTIDE SEQUENCE [LARGE SCALE GENOMIC DNA]</scope>
    <source>
        <strain evidence="13 14">CGMCC 1.12710</strain>
    </source>
</reference>
<keyword evidence="8 10" id="KW-0560">Oxidoreductase</keyword>
<dbReference type="GO" id="GO:0050660">
    <property type="term" value="F:flavin adenine dinucleotide binding"/>
    <property type="evidence" value="ECO:0007669"/>
    <property type="project" value="UniProtKB-UniRule"/>
</dbReference>
<sequence length="659" mass="69233">MTGGKDEMAPRILPAEVDWEDGAPRARAFGDVYFSGHGPAEAAHVFMNGNDLPRRFAKGGRFAIGELGFGSGLNVLMSWALWRETDKPAGARLRVFSVEAWPLSAQDMARAHAAWPALAELSARLRALLPPPVAGFHRLDLDGDVALTLAYGEAGAMLARAEGEIDAWFFDGFAPSKNPEMWRAALFREAARLSKPGATFATFTVAGAVRRRLAEAGFAHEKRPGFGRKKEMLAGRLDAPTVARSKRAPWFQSVNGARLDPGARVAVIGGGIAGASMARAAQRAGLVPVIFEAEALAAGASGNPAGLVMPRLDLDAGPAARFFLAAYLYAIRVLNDLADASDAGMGEEERPIYLPCGVLLGAKDAADKDRLERIAQSGLLPPDWLKREADGLFLPQAGVIDPRRLVEALAGAAPVVRARARRLVRDGAAIAVETDGGLHEGFAAAVLANGADALRFVEARGLPLTRVAGQIDWFPDVAPPSGARACGAYAAPAPQGGLVIGATYERLGVGAAPSSSRRASEANIAALAAVAPAIARRLDPAAARPRASVRCQTPDRLPVAGPAPDLGFYGAAYDDLRAGARRAFPPGEALPRVYILAGLGSRGLVTAPLAAAMIAAEMTGEPAPVDHEIAEALHPARFFIRALRRARRMRKASAIRAAP</sequence>
<evidence type="ECO:0000256" key="6">
    <source>
        <dbReference type="ARBA" id="ARBA00022694"/>
    </source>
</evidence>